<protein>
    <recommendedName>
        <fullName evidence="5">Aminotransferase class I/classII domain-containing protein</fullName>
    </recommendedName>
</protein>
<feature type="non-terminal residue" evidence="4">
    <location>
        <position position="80"/>
    </location>
</feature>
<evidence type="ECO:0000256" key="3">
    <source>
        <dbReference type="ARBA" id="ARBA00022898"/>
    </source>
</evidence>
<keyword evidence="3" id="KW-0663">Pyridoxal phosphate</keyword>
<dbReference type="AlphaFoldDB" id="A0A382MA12"/>
<proteinExistence type="predicted"/>
<evidence type="ECO:0000256" key="1">
    <source>
        <dbReference type="ARBA" id="ARBA00022576"/>
    </source>
</evidence>
<evidence type="ECO:0000256" key="2">
    <source>
        <dbReference type="ARBA" id="ARBA00022679"/>
    </source>
</evidence>
<keyword evidence="2" id="KW-0808">Transferase</keyword>
<reference evidence="4" key="1">
    <citation type="submission" date="2018-05" db="EMBL/GenBank/DDBJ databases">
        <authorList>
            <person name="Lanie J.A."/>
            <person name="Ng W.-L."/>
            <person name="Kazmierczak K.M."/>
            <person name="Andrzejewski T.M."/>
            <person name="Davidsen T.M."/>
            <person name="Wayne K.J."/>
            <person name="Tettelin H."/>
            <person name="Glass J.I."/>
            <person name="Rusch D."/>
            <person name="Podicherti R."/>
            <person name="Tsui H.-C.T."/>
            <person name="Winkler M.E."/>
        </authorList>
    </citation>
    <scope>NUCLEOTIDE SEQUENCE</scope>
</reference>
<dbReference type="InterPro" id="IPR015421">
    <property type="entry name" value="PyrdxlP-dep_Trfase_major"/>
</dbReference>
<dbReference type="Gene3D" id="3.90.1150.10">
    <property type="entry name" value="Aspartate Aminotransferase, domain 1"/>
    <property type="match status" value="1"/>
</dbReference>
<dbReference type="PANTHER" id="PTHR43643:SF3">
    <property type="entry name" value="HISTIDINOL-PHOSPHATE AMINOTRANSFERASE"/>
    <property type="match status" value="1"/>
</dbReference>
<organism evidence="4">
    <name type="scientific">marine metagenome</name>
    <dbReference type="NCBI Taxonomy" id="408172"/>
    <lineage>
        <taxon>unclassified sequences</taxon>
        <taxon>metagenomes</taxon>
        <taxon>ecological metagenomes</taxon>
    </lineage>
</organism>
<sequence>MGLPDKLNPLLRDLPVYQPGRPLEEVAREIGSSPDHLIKLASNENPLGPSPKAVAAMENAAGEMNRYPDGNVFYLREHLS</sequence>
<dbReference type="Gene3D" id="3.40.640.10">
    <property type="entry name" value="Type I PLP-dependent aspartate aminotransferase-like (Major domain)"/>
    <property type="match status" value="1"/>
</dbReference>
<accession>A0A382MA12</accession>
<dbReference type="SUPFAM" id="SSF53383">
    <property type="entry name" value="PLP-dependent transferases"/>
    <property type="match status" value="1"/>
</dbReference>
<name>A0A382MA12_9ZZZZ</name>
<evidence type="ECO:0008006" key="5">
    <source>
        <dbReference type="Google" id="ProtNLM"/>
    </source>
</evidence>
<gene>
    <name evidence="4" type="ORF">METZ01_LOCUS298687</name>
</gene>
<dbReference type="InterPro" id="IPR015424">
    <property type="entry name" value="PyrdxlP-dep_Trfase"/>
</dbReference>
<keyword evidence="1" id="KW-0032">Aminotransferase</keyword>
<dbReference type="InterPro" id="IPR050106">
    <property type="entry name" value="HistidinolP_aminotransfase"/>
</dbReference>
<dbReference type="GO" id="GO:0008483">
    <property type="term" value="F:transaminase activity"/>
    <property type="evidence" value="ECO:0007669"/>
    <property type="project" value="UniProtKB-KW"/>
</dbReference>
<evidence type="ECO:0000313" key="4">
    <source>
        <dbReference type="EMBL" id="SVC45833.1"/>
    </source>
</evidence>
<dbReference type="InterPro" id="IPR015422">
    <property type="entry name" value="PyrdxlP-dep_Trfase_small"/>
</dbReference>
<dbReference type="EMBL" id="UINC01092337">
    <property type="protein sequence ID" value="SVC45833.1"/>
    <property type="molecule type" value="Genomic_DNA"/>
</dbReference>
<dbReference type="PANTHER" id="PTHR43643">
    <property type="entry name" value="HISTIDINOL-PHOSPHATE AMINOTRANSFERASE 2"/>
    <property type="match status" value="1"/>
</dbReference>